<dbReference type="InterPro" id="IPR025695">
    <property type="entry name" value="DoxX-like"/>
</dbReference>
<keyword evidence="1" id="KW-1133">Transmembrane helix</keyword>
<dbReference type="RefSeq" id="WP_092819089.1">
    <property type="nucleotide sequence ID" value="NZ_BAABKJ010000001.1"/>
</dbReference>
<feature type="transmembrane region" description="Helical" evidence="1">
    <location>
        <begin position="54"/>
        <end position="72"/>
    </location>
</feature>
<dbReference type="STRING" id="1226327.SAMN05421732_102135"/>
<feature type="transmembrane region" description="Helical" evidence="1">
    <location>
        <begin position="78"/>
        <end position="97"/>
    </location>
</feature>
<keyword evidence="1" id="KW-0812">Transmembrane</keyword>
<protein>
    <submittedName>
        <fullName evidence="2">DoxX-like family protein</fullName>
    </submittedName>
</protein>
<name>A0A1G6HPC9_9GAMM</name>
<dbReference type="AlphaFoldDB" id="A0A1G6HPC9"/>
<gene>
    <name evidence="2" type="ORF">SAMN05421732_102135</name>
</gene>
<feature type="transmembrane region" description="Helical" evidence="1">
    <location>
        <begin position="12"/>
        <end position="33"/>
    </location>
</feature>
<evidence type="ECO:0000313" key="3">
    <source>
        <dbReference type="Proteomes" id="UP000243468"/>
    </source>
</evidence>
<keyword evidence="1" id="KW-0472">Membrane</keyword>
<dbReference type="Pfam" id="PF13781">
    <property type="entry name" value="DoxX_3"/>
    <property type="match status" value="1"/>
</dbReference>
<dbReference type="Proteomes" id="UP000243468">
    <property type="component" value="Unassembled WGS sequence"/>
</dbReference>
<evidence type="ECO:0000256" key="1">
    <source>
        <dbReference type="SAM" id="Phobius"/>
    </source>
</evidence>
<accession>A0A1G6HPC9</accession>
<proteinExistence type="predicted"/>
<organism evidence="2 3">
    <name type="scientific">Acinetobacter kookii</name>
    <dbReference type="NCBI Taxonomy" id="1226327"/>
    <lineage>
        <taxon>Bacteria</taxon>
        <taxon>Pseudomonadati</taxon>
        <taxon>Pseudomonadota</taxon>
        <taxon>Gammaproteobacteria</taxon>
        <taxon>Moraxellales</taxon>
        <taxon>Moraxellaceae</taxon>
        <taxon>Acinetobacter</taxon>
    </lineage>
</organism>
<sequence>MNHKPVLEKPLRLIQITLAVLWIYQGLIPKILFHSHAEIAIWQSMGVELPLAKMAVSLSGVIEMAFGCSFLLWQRAVILHQLNIMGLAGLLGLIALTDPMQLSTAFNPVVMNIAMLVLSMLAIQLLNVSKQQA</sequence>
<dbReference type="OrthoDB" id="6199084at2"/>
<keyword evidence="3" id="KW-1185">Reference proteome</keyword>
<feature type="transmembrane region" description="Helical" evidence="1">
    <location>
        <begin position="109"/>
        <end position="126"/>
    </location>
</feature>
<dbReference type="EMBL" id="FMYO01000002">
    <property type="protein sequence ID" value="SDB96092.1"/>
    <property type="molecule type" value="Genomic_DNA"/>
</dbReference>
<reference evidence="3" key="1">
    <citation type="submission" date="2016-09" db="EMBL/GenBank/DDBJ databases">
        <authorList>
            <person name="Varghese N."/>
            <person name="Submissions S."/>
        </authorList>
    </citation>
    <scope>NUCLEOTIDE SEQUENCE [LARGE SCALE GENOMIC DNA]</scope>
    <source>
        <strain evidence="3">ANC 4667</strain>
    </source>
</reference>
<evidence type="ECO:0000313" key="2">
    <source>
        <dbReference type="EMBL" id="SDB96092.1"/>
    </source>
</evidence>